<dbReference type="InterPro" id="IPR025392">
    <property type="entry name" value="DUF4124"/>
</dbReference>
<comment type="caution">
    <text evidence="4">The sequence shown here is derived from an EMBL/GenBank/DDBJ whole genome shotgun (WGS) entry which is preliminary data.</text>
</comment>
<dbReference type="Pfam" id="PF13511">
    <property type="entry name" value="DUF4124"/>
    <property type="match status" value="1"/>
</dbReference>
<feature type="domain" description="DUF4124" evidence="3">
    <location>
        <begin position="13"/>
        <end position="63"/>
    </location>
</feature>
<evidence type="ECO:0000256" key="2">
    <source>
        <dbReference type="SAM" id="SignalP"/>
    </source>
</evidence>
<gene>
    <name evidence="4" type="ORF">CUR86_05335</name>
</gene>
<protein>
    <submittedName>
        <fullName evidence="4">DUF4124 domain-containing protein</fullName>
    </submittedName>
</protein>
<proteinExistence type="predicted"/>
<accession>A0ABT6I3F0</accession>
<feature type="signal peptide" evidence="2">
    <location>
        <begin position="1"/>
        <end position="20"/>
    </location>
</feature>
<evidence type="ECO:0000313" key="5">
    <source>
        <dbReference type="Proteomes" id="UP001162135"/>
    </source>
</evidence>
<evidence type="ECO:0000313" key="4">
    <source>
        <dbReference type="EMBL" id="MDH4571949.1"/>
    </source>
</evidence>
<sequence>MLVSVISICLVAGAASSAMAASVYRHVDAAGNVVYSDEPGAGTRVDLKPITVVDPTEVEPSADSRQSVTPEAPAVEYERFVITRPQNQQTLPTGQAGDVQVRLAIEPALQRGDRVQLRVDGKVSQSPMHTSVFVLTQLPRGEHQLQADLVDAQGQVRLSTPPVTLYVQRASINLPANPNNPDRGNSPNRGK</sequence>
<reference evidence="4" key="2">
    <citation type="submission" date="2017-11" db="EMBL/GenBank/DDBJ databases">
        <authorList>
            <person name="Das S.K."/>
        </authorList>
    </citation>
    <scope>NUCLEOTIDE SEQUENCE</scope>
    <source>
        <strain evidence="4">S4-41</strain>
    </source>
</reference>
<organism evidence="4 5">
    <name type="scientific">Salinicola acroporae</name>
    <dbReference type="NCBI Taxonomy" id="1541440"/>
    <lineage>
        <taxon>Bacteria</taxon>
        <taxon>Pseudomonadati</taxon>
        <taxon>Pseudomonadota</taxon>
        <taxon>Gammaproteobacteria</taxon>
        <taxon>Oceanospirillales</taxon>
        <taxon>Halomonadaceae</taxon>
        <taxon>Salinicola</taxon>
    </lineage>
</organism>
<evidence type="ECO:0000259" key="3">
    <source>
        <dbReference type="Pfam" id="PF13511"/>
    </source>
</evidence>
<keyword evidence="2" id="KW-0732">Signal</keyword>
<feature type="region of interest" description="Disordered" evidence="1">
    <location>
        <begin position="170"/>
        <end position="191"/>
    </location>
</feature>
<evidence type="ECO:0000256" key="1">
    <source>
        <dbReference type="SAM" id="MobiDB-lite"/>
    </source>
</evidence>
<reference evidence="4" key="1">
    <citation type="journal article" date="2015" name="Antonie Van Leeuwenhoek">
        <title>Comparative 16S rRNA signatures and multilocus sequence analysis for the genus Salinicola and description of Salinicola acroporae sp. nov., isolated from coral Acropora digitifera.</title>
        <authorList>
            <person name="Lepcha R.T."/>
            <person name="Poddar A."/>
            <person name="Schumann P."/>
            <person name="Das S.K."/>
        </authorList>
    </citation>
    <scope>NUCLEOTIDE SEQUENCE</scope>
    <source>
        <strain evidence="4">S4-41</strain>
    </source>
</reference>
<dbReference type="EMBL" id="PGFS01000001">
    <property type="protein sequence ID" value="MDH4571949.1"/>
    <property type="molecule type" value="Genomic_DNA"/>
</dbReference>
<name>A0ABT6I3F0_9GAMM</name>
<feature type="chain" id="PRO_5045643818" evidence="2">
    <location>
        <begin position="21"/>
        <end position="191"/>
    </location>
</feature>
<dbReference type="Proteomes" id="UP001162135">
    <property type="component" value="Unassembled WGS sequence"/>
</dbReference>
<keyword evidence="5" id="KW-1185">Reference proteome</keyword>